<sequence>MEWLKYYIFPKDFINHNTLLNIFSHQVLYHSGFKPYQYQDAINEILYHENYCNIALKRYSLPHLINIKTILINSYINNFLFDKLNSLSLNYYYSHEFTQEEISMSNSWIIGILDSTSTGQLKISDVNNFMYLQIEDCVNCENETPLFSYHNNKPVIIKKFKVCMNFLSNDQTFSSSDSFSRSSQIKNSVNTVFQEDTNILLKKRLILINFFSNNVSSEYLDEYDYAILNRFKVYISVSLNDIYFYNDKEILNSPLYPINPNTLVSYYHYHDFSYHIPNFITHLLELIQKIFSKDNGNESFIQSNNNCIAIFKIIHKGPVHITKDKLDIKITSKLFGLVIILQKSFAIPNFSKDNPKCLPFYNVLKVENKTIELSSNALRIYPYLTNNKYFKIGGDFSDIEKENLIQLDKPVLDEVSLFIYQNEYNCKNFNKSMFVSKTESYKIKNVFPTSIYNPIIIFEPLIPEKYRSFFINKNSDNDTLQYVSIKNLLCKDNDETNSLYNFLSSKFSSILSNIDKYFLNLIPFHLHIKQYPLLMNVSDILKDDVKSYNKSNESDRKIISFVGIIVGIRVSYNDNPSNIYNTINKSALINSEEKLFIKNGLGNLSVILILEIRDLYTPDIVKVFLDLNGVEYPFGLHIGNIIRFDNIFLIYSKNSLNHEPNIYFESFKKTKITCFSSNQDNINTLIKSTPHSINQKSNHQPILTSEKISKPLLRNVNRNHLANLYDTTVSFSFYSKYICEILEISEIYFVHKCEFCHSVVYNGKCPNQGQHHYQSNFKMNQYNHKRKFESMYEPLQENKEASINMFSKKCNYCKYGMVEAYLKCIVEDGTALANLEINNVDVIYVLLQIKHKTSHITCKEFENYICQKGTFHLYKDNRTKEIKNKKYNLTNENKYTIETMNEKETFEKIKYLFITPSLLRQIIVYGRRTGSYNNEYNKRIRYNNDNKMVKDNTNNIFDKIVEKYKAESLKISIDKFNDTKKIAKKVNVDIYSIYIEEMNYAELIYEMINNS</sequence>
<dbReference type="AlphaFoldDB" id="A0A1Y1VFM4"/>
<proteinExistence type="predicted"/>
<evidence type="ECO:0000313" key="1">
    <source>
        <dbReference type="EMBL" id="ORX54293.1"/>
    </source>
</evidence>
<protein>
    <recommendedName>
        <fullName evidence="3">CST complex subunit CTC1</fullName>
    </recommendedName>
</protein>
<dbReference type="Proteomes" id="UP000193719">
    <property type="component" value="Unassembled WGS sequence"/>
</dbReference>
<dbReference type="EMBL" id="MCFH01000011">
    <property type="protein sequence ID" value="ORX54293.1"/>
    <property type="molecule type" value="Genomic_DNA"/>
</dbReference>
<dbReference type="OrthoDB" id="2148116at2759"/>
<reference evidence="1 2" key="2">
    <citation type="submission" date="2016-08" db="EMBL/GenBank/DDBJ databases">
        <title>Pervasive Adenine N6-methylation of Active Genes in Fungi.</title>
        <authorList>
            <consortium name="DOE Joint Genome Institute"/>
            <person name="Mondo S.J."/>
            <person name="Dannebaum R.O."/>
            <person name="Kuo R.C."/>
            <person name="Labutti K."/>
            <person name="Haridas S."/>
            <person name="Kuo A."/>
            <person name="Salamov A."/>
            <person name="Ahrendt S.R."/>
            <person name="Lipzen A."/>
            <person name="Sullivan W."/>
            <person name="Andreopoulos W.B."/>
            <person name="Clum A."/>
            <person name="Lindquist E."/>
            <person name="Daum C."/>
            <person name="Ramamoorthy G.K."/>
            <person name="Gryganskyi A."/>
            <person name="Culley D."/>
            <person name="Magnuson J.K."/>
            <person name="James T.Y."/>
            <person name="O'Malley M.A."/>
            <person name="Stajich J.E."/>
            <person name="Spatafora J.W."/>
            <person name="Visel A."/>
            <person name="Grigoriev I.V."/>
        </authorList>
    </citation>
    <scope>NUCLEOTIDE SEQUENCE [LARGE SCALE GENOMIC DNA]</scope>
    <source>
        <strain evidence="2">finn</strain>
    </source>
</reference>
<evidence type="ECO:0008006" key="3">
    <source>
        <dbReference type="Google" id="ProtNLM"/>
    </source>
</evidence>
<comment type="caution">
    <text evidence="1">The sequence shown here is derived from an EMBL/GenBank/DDBJ whole genome shotgun (WGS) entry which is preliminary data.</text>
</comment>
<evidence type="ECO:0000313" key="2">
    <source>
        <dbReference type="Proteomes" id="UP000193719"/>
    </source>
</evidence>
<reference evidence="1 2" key="1">
    <citation type="submission" date="2016-08" db="EMBL/GenBank/DDBJ databases">
        <title>Genomes of anaerobic fungi encode conserved fungal cellulosomes for biomass hydrolysis.</title>
        <authorList>
            <consortium name="DOE Joint Genome Institute"/>
            <person name="Haitjema C.H."/>
            <person name="Gilmore S.P."/>
            <person name="Henske J.K."/>
            <person name="Solomon K.V."/>
            <person name="De Groot R."/>
            <person name="Kuo A."/>
            <person name="Mondo S.J."/>
            <person name="Salamov A.A."/>
            <person name="Labutti K."/>
            <person name="Zhao Z."/>
            <person name="Chiniquy J."/>
            <person name="Barry K."/>
            <person name="Brewer H.M."/>
            <person name="Purvine S.O."/>
            <person name="Wright A.T."/>
            <person name="Boxma B."/>
            <person name="Van Alen T."/>
            <person name="Hackstein J.H."/>
            <person name="Baker S.E."/>
            <person name="Grigoriev I.V."/>
            <person name="O'Malley M.A."/>
        </authorList>
    </citation>
    <scope>NUCLEOTIDE SEQUENCE [LARGE SCALE GENOMIC DNA]</scope>
    <source>
        <strain evidence="2">finn</strain>
    </source>
</reference>
<accession>A0A1Y1VFM4</accession>
<dbReference type="STRING" id="1754191.A0A1Y1VFM4"/>
<organism evidence="1 2">
    <name type="scientific">Piromyces finnis</name>
    <dbReference type="NCBI Taxonomy" id="1754191"/>
    <lineage>
        <taxon>Eukaryota</taxon>
        <taxon>Fungi</taxon>
        <taxon>Fungi incertae sedis</taxon>
        <taxon>Chytridiomycota</taxon>
        <taxon>Chytridiomycota incertae sedis</taxon>
        <taxon>Neocallimastigomycetes</taxon>
        <taxon>Neocallimastigales</taxon>
        <taxon>Neocallimastigaceae</taxon>
        <taxon>Piromyces</taxon>
    </lineage>
</organism>
<keyword evidence="2" id="KW-1185">Reference proteome</keyword>
<name>A0A1Y1VFM4_9FUNG</name>
<gene>
    <name evidence="1" type="ORF">BCR36DRAFT_348428</name>
</gene>